<reference evidence="2" key="1">
    <citation type="submission" date="2009-07" db="EMBL/GenBank/DDBJ databases">
        <authorList>
            <person name="Koepke M."/>
            <person name="Hujer S."/>
            <person name="Held C."/>
            <person name="Wiezer A."/>
            <person name="Liesegang H."/>
            <person name="Ehrenreich A."/>
            <person name="Gottschalk G."/>
            <person name="Duerre P."/>
        </authorList>
    </citation>
    <scope>NUCLEOTIDE SEQUENCE</scope>
    <source>
        <strain evidence="2">DSM 13528</strain>
    </source>
</reference>
<dbReference type="HOGENOM" id="CLU_2697987_0_0_9"/>
<organism evidence="2 4">
    <name type="scientific">Clostridium ljungdahlii (strain ATCC 55383 / DSM 13528 / PETC)</name>
    <dbReference type="NCBI Taxonomy" id="748727"/>
    <lineage>
        <taxon>Bacteria</taxon>
        <taxon>Bacillati</taxon>
        <taxon>Bacillota</taxon>
        <taxon>Clostridia</taxon>
        <taxon>Eubacteriales</taxon>
        <taxon>Clostridiaceae</taxon>
        <taxon>Clostridium</taxon>
    </lineage>
</organism>
<dbReference type="STRING" id="748727.CLJU_c09600"/>
<evidence type="ECO:0000313" key="3">
    <source>
        <dbReference type="EMBL" id="OAA87519.1"/>
    </source>
</evidence>
<dbReference type="InterPro" id="IPR001029">
    <property type="entry name" value="Flagellin_N"/>
</dbReference>
<dbReference type="KEGG" id="clj:CLJU_c09600"/>
<dbReference type="Proteomes" id="UP000077020">
    <property type="component" value="Unassembled WGS sequence"/>
</dbReference>
<dbReference type="Gene3D" id="1.20.1330.10">
    <property type="entry name" value="f41 fragment of flagellin, N-terminal domain"/>
    <property type="match status" value="1"/>
</dbReference>
<keyword evidence="2" id="KW-0282">Flagellum</keyword>
<keyword evidence="2" id="KW-0969">Cilium</keyword>
<dbReference type="PATRIC" id="fig|748727.19.peg.3712"/>
<dbReference type="EMBL" id="CP001666">
    <property type="protein sequence ID" value="ADK14028.1"/>
    <property type="molecule type" value="Genomic_DNA"/>
</dbReference>
<protein>
    <submittedName>
        <fullName evidence="2 3">Flagellin</fullName>
    </submittedName>
</protein>
<keyword evidence="5" id="KW-1185">Reference proteome</keyword>
<proteinExistence type="predicted"/>
<dbReference type="Proteomes" id="UP000001656">
    <property type="component" value="Chromosome"/>
</dbReference>
<dbReference type="RefSeq" id="WP_013237625.1">
    <property type="nucleotide sequence ID" value="NC_014328.1"/>
</dbReference>
<dbReference type="AlphaFoldDB" id="D8GQA5"/>
<evidence type="ECO:0000313" key="2">
    <source>
        <dbReference type="EMBL" id="ADK14028.1"/>
    </source>
</evidence>
<reference evidence="2 4" key="2">
    <citation type="journal article" date="2010" name="Proc. Natl. Acad. Sci. U.S.A.">
        <title>Clostridium ljungdahlii represents a microbial production platform based on syngas.</title>
        <authorList>
            <person name="Kopke M."/>
            <person name="Held C."/>
            <person name="Hujer S."/>
            <person name="Liesegang H."/>
            <person name="Wiezer A."/>
            <person name="Wollherr A."/>
            <person name="Ehrenreich A."/>
            <person name="Liebl W."/>
            <person name="Gottschalk G."/>
            <person name="Durre P."/>
        </authorList>
    </citation>
    <scope>NUCLEOTIDE SEQUENCE [LARGE SCALE GENOMIC DNA]</scope>
    <source>
        <strain evidence="4">ATCC 55383 / DSM 13528 / PETC</strain>
        <strain evidence="2">DSM 13528</strain>
    </source>
</reference>
<accession>D8GQA5</accession>
<dbReference type="GO" id="GO:0005198">
    <property type="term" value="F:structural molecule activity"/>
    <property type="evidence" value="ECO:0007669"/>
    <property type="project" value="InterPro"/>
</dbReference>
<dbReference type="SUPFAM" id="SSF64518">
    <property type="entry name" value="Phase 1 flagellin"/>
    <property type="match status" value="1"/>
</dbReference>
<evidence type="ECO:0000259" key="1">
    <source>
        <dbReference type="Pfam" id="PF00669"/>
    </source>
</evidence>
<keyword evidence="2" id="KW-0966">Cell projection</keyword>
<evidence type="ECO:0000313" key="5">
    <source>
        <dbReference type="Proteomes" id="UP000077020"/>
    </source>
</evidence>
<dbReference type="EMBL" id="LITS01000009">
    <property type="protein sequence ID" value="OAA87519.1"/>
    <property type="molecule type" value="Genomic_DNA"/>
</dbReference>
<dbReference type="eggNOG" id="COG1344">
    <property type="taxonomic scope" value="Bacteria"/>
</dbReference>
<reference evidence="3 5" key="3">
    <citation type="journal article" date="2016" name="Biotechnol. Bioeng.">
        <title>Traits of selected Clostridium strains for syngas fermentation to ethanol.</title>
        <authorList>
            <person name="Martin M.E."/>
            <person name="Richter H."/>
            <person name="Saha S."/>
            <person name="Angenent L.T."/>
        </authorList>
    </citation>
    <scope>NUCLEOTIDE SEQUENCE [LARGE SCALE GENOMIC DNA]</scope>
    <source>
        <strain evidence="3 5">PETC</strain>
    </source>
</reference>
<feature type="domain" description="Flagellin N-terminal" evidence="1">
    <location>
        <begin position="30"/>
        <end position="67"/>
    </location>
</feature>
<sequence length="73" mass="8019">MIINHNLMANNAIRNMNINSNNASKSYVTGLAISEKMRGQINRLNQTSFNAQDGISMVQTDEGALEGGDKHVR</sequence>
<dbReference type="Pfam" id="PF00669">
    <property type="entry name" value="Flagellin_N"/>
    <property type="match status" value="1"/>
</dbReference>
<name>D8GQA5_CLOLD</name>
<gene>
    <name evidence="3" type="primary">hag_1</name>
    <name evidence="2" type="ordered locus">CLJU_c09600</name>
    <name evidence="3" type="ORF">WX45_03639</name>
</gene>
<evidence type="ECO:0000313" key="4">
    <source>
        <dbReference type="Proteomes" id="UP000001656"/>
    </source>
</evidence>